<dbReference type="EMBL" id="JAANIT010007124">
    <property type="protein sequence ID" value="KAG1530066.1"/>
    <property type="molecule type" value="Genomic_DNA"/>
</dbReference>
<evidence type="ECO:0000313" key="2">
    <source>
        <dbReference type="EMBL" id="KAG1530066.1"/>
    </source>
</evidence>
<reference evidence="2" key="1">
    <citation type="journal article" date="2020" name="Microb. Genom.">
        <title>Genetic diversity of clinical and environmental Mucorales isolates obtained from an investigation of mucormycosis cases among solid organ transplant recipients.</title>
        <authorList>
            <person name="Nguyen M.H."/>
            <person name="Kaul D."/>
            <person name="Muto C."/>
            <person name="Cheng S.J."/>
            <person name="Richter R.A."/>
            <person name="Bruno V.M."/>
            <person name="Liu G."/>
            <person name="Beyhan S."/>
            <person name="Sundermann A.J."/>
            <person name="Mounaud S."/>
            <person name="Pasculle A.W."/>
            <person name="Nierman W.C."/>
            <person name="Driscoll E."/>
            <person name="Cumbie R."/>
            <person name="Clancy C.J."/>
            <person name="Dupont C.L."/>
        </authorList>
    </citation>
    <scope>NUCLEOTIDE SEQUENCE</scope>
    <source>
        <strain evidence="2">GL16</strain>
    </source>
</reference>
<sequence>MPHDDPTNHRLLCYRTDNNHPTADTPHSTNAMGSAAIWQSLEPITKTPEVRTSQLLKTKMSKLYPVSFPKAVYIESR</sequence>
<dbReference type="AlphaFoldDB" id="A0A9P6XPY3"/>
<accession>A0A9P6XPY3</accession>
<feature type="compositionally biased region" description="Polar residues" evidence="1">
    <location>
        <begin position="19"/>
        <end position="31"/>
    </location>
</feature>
<gene>
    <name evidence="2" type="ORF">G6F51_013955</name>
</gene>
<organism evidence="2 3">
    <name type="scientific">Rhizopus oryzae</name>
    <name type="common">Mucormycosis agent</name>
    <name type="synonym">Rhizopus arrhizus var. delemar</name>
    <dbReference type="NCBI Taxonomy" id="64495"/>
    <lineage>
        <taxon>Eukaryota</taxon>
        <taxon>Fungi</taxon>
        <taxon>Fungi incertae sedis</taxon>
        <taxon>Mucoromycota</taxon>
        <taxon>Mucoromycotina</taxon>
        <taxon>Mucoromycetes</taxon>
        <taxon>Mucorales</taxon>
        <taxon>Mucorineae</taxon>
        <taxon>Rhizopodaceae</taxon>
        <taxon>Rhizopus</taxon>
    </lineage>
</organism>
<evidence type="ECO:0000313" key="3">
    <source>
        <dbReference type="Proteomes" id="UP000717996"/>
    </source>
</evidence>
<evidence type="ECO:0000256" key="1">
    <source>
        <dbReference type="SAM" id="MobiDB-lite"/>
    </source>
</evidence>
<name>A0A9P6XPY3_RHIOR</name>
<comment type="caution">
    <text evidence="2">The sequence shown here is derived from an EMBL/GenBank/DDBJ whole genome shotgun (WGS) entry which is preliminary data.</text>
</comment>
<dbReference type="Proteomes" id="UP000717996">
    <property type="component" value="Unassembled WGS sequence"/>
</dbReference>
<proteinExistence type="predicted"/>
<protein>
    <submittedName>
        <fullName evidence="2">Uncharacterized protein</fullName>
    </submittedName>
</protein>
<feature type="region of interest" description="Disordered" evidence="1">
    <location>
        <begin position="1"/>
        <end position="31"/>
    </location>
</feature>